<reference evidence="11" key="1">
    <citation type="journal article" date="2023" name="Mol. Biol. Evol.">
        <title>Third-Generation Sequencing Reveals the Adaptive Role of the Epigenome in Three Deep-Sea Polychaetes.</title>
        <authorList>
            <person name="Perez M."/>
            <person name="Aroh O."/>
            <person name="Sun Y."/>
            <person name="Lan Y."/>
            <person name="Juniper S.K."/>
            <person name="Young C.R."/>
            <person name="Angers B."/>
            <person name="Qian P.Y."/>
        </authorList>
    </citation>
    <scope>NUCLEOTIDE SEQUENCE</scope>
    <source>
        <strain evidence="11">R07B-5</strain>
    </source>
</reference>
<evidence type="ECO:0000313" key="11">
    <source>
        <dbReference type="EMBL" id="KAK2182601.1"/>
    </source>
</evidence>
<sequence>MEPASQDNHYDYYAFLEQVLGGNPVSNGGDNSTDSLDDYYDGGHANGSGFYPQDYEYDLLPPDLTAKDLLPPDLPGTVKSLFLVAYVVIMFLSIVGNSLVIIVIGRNQKMRTVTNMFLLSLAVSDMLIAVLNMPFQLNFYLQNEWTLGEFLCKFSKYIQGVVIVVSIFTLSAIALDR</sequence>
<feature type="domain" description="G-protein coupled receptors family 1 profile" evidence="10">
    <location>
        <begin position="96"/>
        <end position="177"/>
    </location>
</feature>
<evidence type="ECO:0000256" key="4">
    <source>
        <dbReference type="ARBA" id="ARBA00022989"/>
    </source>
</evidence>
<evidence type="ECO:0000259" key="10">
    <source>
        <dbReference type="PROSITE" id="PS50262"/>
    </source>
</evidence>
<keyword evidence="3 9" id="KW-0812">Transmembrane</keyword>
<dbReference type="SUPFAM" id="SSF81321">
    <property type="entry name" value="Family A G protein-coupled receptor-like"/>
    <property type="match status" value="1"/>
</dbReference>
<dbReference type="EMBL" id="JAODUO010000346">
    <property type="protein sequence ID" value="KAK2182601.1"/>
    <property type="molecule type" value="Genomic_DNA"/>
</dbReference>
<dbReference type="GO" id="GO:0005886">
    <property type="term" value="C:plasma membrane"/>
    <property type="evidence" value="ECO:0007669"/>
    <property type="project" value="TreeGrafter"/>
</dbReference>
<evidence type="ECO:0000313" key="12">
    <source>
        <dbReference type="Proteomes" id="UP001209878"/>
    </source>
</evidence>
<evidence type="ECO:0000256" key="9">
    <source>
        <dbReference type="SAM" id="Phobius"/>
    </source>
</evidence>
<comment type="caution">
    <text evidence="11">The sequence shown here is derived from an EMBL/GenBank/DDBJ whole genome shotgun (WGS) entry which is preliminary data.</text>
</comment>
<feature type="transmembrane region" description="Helical" evidence="9">
    <location>
        <begin position="81"/>
        <end position="104"/>
    </location>
</feature>
<dbReference type="InterPro" id="IPR000611">
    <property type="entry name" value="NPY_rcpt"/>
</dbReference>
<keyword evidence="7" id="KW-0675">Receptor</keyword>
<name>A0AAD9L488_RIDPI</name>
<dbReference type="Gene3D" id="1.20.1070.10">
    <property type="entry name" value="Rhodopsin 7-helix transmembrane proteins"/>
    <property type="match status" value="1"/>
</dbReference>
<evidence type="ECO:0000256" key="1">
    <source>
        <dbReference type="ARBA" id="ARBA00004141"/>
    </source>
</evidence>
<dbReference type="PRINTS" id="PR01012">
    <property type="entry name" value="NRPEPTIDEYR"/>
</dbReference>
<gene>
    <name evidence="11" type="ORF">NP493_347g01009</name>
</gene>
<dbReference type="GO" id="GO:0004983">
    <property type="term" value="F:neuropeptide Y receptor activity"/>
    <property type="evidence" value="ECO:0007669"/>
    <property type="project" value="InterPro"/>
</dbReference>
<evidence type="ECO:0000256" key="5">
    <source>
        <dbReference type="ARBA" id="ARBA00023040"/>
    </source>
</evidence>
<evidence type="ECO:0000256" key="3">
    <source>
        <dbReference type="ARBA" id="ARBA00022692"/>
    </source>
</evidence>
<dbReference type="PANTHER" id="PTHR45695">
    <property type="entry name" value="LEUCOKININ RECEPTOR-RELATED"/>
    <property type="match status" value="1"/>
</dbReference>
<feature type="transmembrane region" description="Helical" evidence="9">
    <location>
        <begin position="116"/>
        <end position="137"/>
    </location>
</feature>
<dbReference type="PRINTS" id="PR00237">
    <property type="entry name" value="GPCRRHODOPSN"/>
</dbReference>
<keyword evidence="4 9" id="KW-1133">Transmembrane helix</keyword>
<accession>A0AAD9L488</accession>
<dbReference type="InterPro" id="IPR000276">
    <property type="entry name" value="GPCR_Rhodpsn"/>
</dbReference>
<dbReference type="PANTHER" id="PTHR45695:SF9">
    <property type="entry name" value="LEUCOKININ RECEPTOR"/>
    <property type="match status" value="1"/>
</dbReference>
<evidence type="ECO:0000256" key="2">
    <source>
        <dbReference type="ARBA" id="ARBA00010663"/>
    </source>
</evidence>
<evidence type="ECO:0000256" key="6">
    <source>
        <dbReference type="ARBA" id="ARBA00023136"/>
    </source>
</evidence>
<protein>
    <recommendedName>
        <fullName evidence="10">G-protein coupled receptors family 1 profile domain-containing protein</fullName>
    </recommendedName>
</protein>
<keyword evidence="5" id="KW-0297">G-protein coupled receptor</keyword>
<keyword evidence="6 9" id="KW-0472">Membrane</keyword>
<proteinExistence type="inferred from homology"/>
<keyword evidence="12" id="KW-1185">Reference proteome</keyword>
<evidence type="ECO:0000256" key="8">
    <source>
        <dbReference type="ARBA" id="ARBA00023224"/>
    </source>
</evidence>
<comment type="subcellular location">
    <subcellularLocation>
        <location evidence="1">Membrane</location>
        <topology evidence="1">Multi-pass membrane protein</topology>
    </subcellularLocation>
</comment>
<feature type="transmembrane region" description="Helical" evidence="9">
    <location>
        <begin position="157"/>
        <end position="175"/>
    </location>
</feature>
<dbReference type="AlphaFoldDB" id="A0AAD9L488"/>
<dbReference type="InterPro" id="IPR017452">
    <property type="entry name" value="GPCR_Rhodpsn_7TM"/>
</dbReference>
<evidence type="ECO:0000256" key="7">
    <source>
        <dbReference type="ARBA" id="ARBA00023170"/>
    </source>
</evidence>
<dbReference type="PROSITE" id="PS50262">
    <property type="entry name" value="G_PROTEIN_RECEP_F1_2"/>
    <property type="match status" value="1"/>
</dbReference>
<organism evidence="11 12">
    <name type="scientific">Ridgeia piscesae</name>
    <name type="common">Tubeworm</name>
    <dbReference type="NCBI Taxonomy" id="27915"/>
    <lineage>
        <taxon>Eukaryota</taxon>
        <taxon>Metazoa</taxon>
        <taxon>Spiralia</taxon>
        <taxon>Lophotrochozoa</taxon>
        <taxon>Annelida</taxon>
        <taxon>Polychaeta</taxon>
        <taxon>Sedentaria</taxon>
        <taxon>Canalipalpata</taxon>
        <taxon>Sabellida</taxon>
        <taxon>Siboglinidae</taxon>
        <taxon>Ridgeia</taxon>
    </lineage>
</organism>
<dbReference type="Pfam" id="PF00001">
    <property type="entry name" value="7tm_1"/>
    <property type="match status" value="1"/>
</dbReference>
<comment type="similarity">
    <text evidence="2">Belongs to the G-protein coupled receptor 1 family.</text>
</comment>
<keyword evidence="8" id="KW-0807">Transducer</keyword>
<dbReference type="Proteomes" id="UP001209878">
    <property type="component" value="Unassembled WGS sequence"/>
</dbReference>